<name>A0A150IPU9_9EURY</name>
<dbReference type="Pfam" id="PF01037">
    <property type="entry name" value="AsnC_trans_reg"/>
    <property type="match status" value="1"/>
</dbReference>
<dbReference type="SMART" id="SM00344">
    <property type="entry name" value="HTH_ASNC"/>
    <property type="match status" value="1"/>
</dbReference>
<feature type="domain" description="HTH asnC-type" evidence="4">
    <location>
        <begin position="6"/>
        <end position="67"/>
    </location>
</feature>
<reference evidence="5 6" key="1">
    <citation type="journal article" date="2016" name="ISME J.">
        <title>Chasing the elusive Euryarchaeota class WSA2: genomes reveal a uniquely fastidious methyl-reducing methanogen.</title>
        <authorList>
            <person name="Nobu M.K."/>
            <person name="Narihiro T."/>
            <person name="Kuroda K."/>
            <person name="Mei R."/>
            <person name="Liu W.T."/>
        </authorList>
    </citation>
    <scope>NUCLEOTIDE SEQUENCE [LARGE SCALE GENOMIC DNA]</scope>
    <source>
        <strain evidence="5">U1lsi0528_Bin055</strain>
    </source>
</reference>
<keyword evidence="3" id="KW-0804">Transcription</keyword>
<dbReference type="GO" id="GO:0043565">
    <property type="term" value="F:sequence-specific DNA binding"/>
    <property type="evidence" value="ECO:0007669"/>
    <property type="project" value="InterPro"/>
</dbReference>
<dbReference type="InterPro" id="IPR019887">
    <property type="entry name" value="Tscrpt_reg_AsnC/Lrp_C"/>
</dbReference>
<accession>A0A150IPU9</accession>
<protein>
    <submittedName>
        <fullName evidence="5">Putative HTH-type transcriptional regulator</fullName>
    </submittedName>
</protein>
<sequence>MENDKLDEIDIKILNALQDNSEISFESLGKDLGVSKSTIHYRVMNLKERGIIKKFTAIVDPEKVGMGILAVSLIRAHYNPGYVEYIGDKLKNIQGVWGVYFLIGEHDFVVLIRAKDKEDLNRIVETFISMKEIERSNTHVIIKKIKEDIRVDI</sequence>
<keyword evidence="2" id="KW-0238">DNA-binding</keyword>
<dbReference type="Pfam" id="PF13412">
    <property type="entry name" value="HTH_24"/>
    <property type="match status" value="1"/>
</dbReference>
<evidence type="ECO:0000313" key="5">
    <source>
        <dbReference type="EMBL" id="KYC46918.1"/>
    </source>
</evidence>
<dbReference type="Gene3D" id="1.10.10.10">
    <property type="entry name" value="Winged helix-like DNA-binding domain superfamily/Winged helix DNA-binding domain"/>
    <property type="match status" value="1"/>
</dbReference>
<proteinExistence type="predicted"/>
<organism evidence="5 6">
    <name type="scientific">Candidatus Methanofastidiosum methylothiophilum</name>
    <dbReference type="NCBI Taxonomy" id="1705564"/>
    <lineage>
        <taxon>Archaea</taxon>
        <taxon>Methanobacteriati</taxon>
        <taxon>Methanobacteriota</taxon>
        <taxon>Stenosarchaea group</taxon>
        <taxon>Candidatus Methanofastidiosia</taxon>
        <taxon>Candidatus Methanofastidiosales</taxon>
        <taxon>Candidatus Methanofastidiosaceae</taxon>
        <taxon>Candidatus Methanofastidiosum</taxon>
    </lineage>
</organism>
<evidence type="ECO:0000313" key="6">
    <source>
        <dbReference type="Proteomes" id="UP000075398"/>
    </source>
</evidence>
<dbReference type="InterPro" id="IPR000485">
    <property type="entry name" value="AsnC-type_HTH_dom"/>
</dbReference>
<evidence type="ECO:0000256" key="2">
    <source>
        <dbReference type="ARBA" id="ARBA00023125"/>
    </source>
</evidence>
<dbReference type="GO" id="GO:0005829">
    <property type="term" value="C:cytosol"/>
    <property type="evidence" value="ECO:0007669"/>
    <property type="project" value="TreeGrafter"/>
</dbReference>
<dbReference type="InterPro" id="IPR036388">
    <property type="entry name" value="WH-like_DNA-bd_sf"/>
</dbReference>
<dbReference type="CDD" id="cd00090">
    <property type="entry name" value="HTH_ARSR"/>
    <property type="match status" value="1"/>
</dbReference>
<evidence type="ECO:0000259" key="4">
    <source>
        <dbReference type="PROSITE" id="PS50956"/>
    </source>
</evidence>
<dbReference type="PROSITE" id="PS50956">
    <property type="entry name" value="HTH_ASNC_2"/>
    <property type="match status" value="1"/>
</dbReference>
<dbReference type="PRINTS" id="PR00033">
    <property type="entry name" value="HTHASNC"/>
</dbReference>
<dbReference type="PANTHER" id="PTHR30154">
    <property type="entry name" value="LEUCINE-RESPONSIVE REGULATORY PROTEIN"/>
    <property type="match status" value="1"/>
</dbReference>
<evidence type="ECO:0000256" key="3">
    <source>
        <dbReference type="ARBA" id="ARBA00023163"/>
    </source>
</evidence>
<dbReference type="SUPFAM" id="SSF46785">
    <property type="entry name" value="Winged helix' DNA-binding domain"/>
    <property type="match status" value="1"/>
</dbReference>
<dbReference type="PANTHER" id="PTHR30154:SF34">
    <property type="entry name" value="TRANSCRIPTIONAL REGULATOR AZLB"/>
    <property type="match status" value="1"/>
</dbReference>
<dbReference type="GO" id="GO:0043200">
    <property type="term" value="P:response to amino acid"/>
    <property type="evidence" value="ECO:0007669"/>
    <property type="project" value="TreeGrafter"/>
</dbReference>
<dbReference type="AlphaFoldDB" id="A0A150IPU9"/>
<evidence type="ECO:0000256" key="1">
    <source>
        <dbReference type="ARBA" id="ARBA00023015"/>
    </source>
</evidence>
<comment type="caution">
    <text evidence="5">The sequence shown here is derived from an EMBL/GenBank/DDBJ whole genome shotgun (WGS) entry which is preliminary data.</text>
</comment>
<dbReference type="InterPro" id="IPR036390">
    <property type="entry name" value="WH_DNA-bd_sf"/>
</dbReference>
<dbReference type="EMBL" id="LNGC01000167">
    <property type="protein sequence ID" value="KYC46918.1"/>
    <property type="molecule type" value="Genomic_DNA"/>
</dbReference>
<dbReference type="Gene3D" id="3.30.70.920">
    <property type="match status" value="1"/>
</dbReference>
<dbReference type="Proteomes" id="UP000075398">
    <property type="component" value="Unassembled WGS sequence"/>
</dbReference>
<dbReference type="SUPFAM" id="SSF54909">
    <property type="entry name" value="Dimeric alpha+beta barrel"/>
    <property type="match status" value="1"/>
</dbReference>
<dbReference type="STRING" id="1705564.APG08_01438"/>
<dbReference type="InterPro" id="IPR011008">
    <property type="entry name" value="Dimeric_a/b-barrel"/>
</dbReference>
<dbReference type="InterPro" id="IPR011991">
    <property type="entry name" value="ArsR-like_HTH"/>
</dbReference>
<gene>
    <name evidence="5" type="ORF">AMQ22_02032</name>
</gene>
<keyword evidence="1" id="KW-0805">Transcription regulation</keyword>
<dbReference type="InterPro" id="IPR019888">
    <property type="entry name" value="Tscrpt_reg_AsnC-like"/>
</dbReference>